<feature type="region of interest" description="Disordered" evidence="1">
    <location>
        <begin position="235"/>
        <end position="404"/>
    </location>
</feature>
<reference evidence="3 4" key="1">
    <citation type="submission" date="2025-04" db="UniProtKB">
        <authorList>
            <consortium name="RefSeq"/>
        </authorList>
    </citation>
    <scope>IDENTIFICATION</scope>
</reference>
<dbReference type="KEGG" id="gsh:117362806"/>
<organism evidence="2 4">
    <name type="scientific">Geotrypetes seraphini</name>
    <name type="common">Gaboon caecilian</name>
    <name type="synonym">Caecilia seraphini</name>
    <dbReference type="NCBI Taxonomy" id="260995"/>
    <lineage>
        <taxon>Eukaryota</taxon>
        <taxon>Metazoa</taxon>
        <taxon>Chordata</taxon>
        <taxon>Craniata</taxon>
        <taxon>Vertebrata</taxon>
        <taxon>Euteleostomi</taxon>
        <taxon>Amphibia</taxon>
        <taxon>Gymnophiona</taxon>
        <taxon>Geotrypetes</taxon>
    </lineage>
</organism>
<dbReference type="RefSeq" id="XP_033805695.1">
    <property type="nucleotide sequence ID" value="XM_033949804.1"/>
</dbReference>
<dbReference type="PANTHER" id="PTHR17611:SF3">
    <property type="entry name" value="DNA SEGMENT, CHR 5, ERATO DOI 579, EXPRESSED"/>
    <property type="match status" value="1"/>
</dbReference>
<accession>A0A6P8R6C6</accession>
<gene>
    <name evidence="3 4" type="primary">KIAA0232</name>
</gene>
<dbReference type="OrthoDB" id="3247158at2759"/>
<dbReference type="CTD" id="9778"/>
<keyword evidence="2" id="KW-1185">Reference proteome</keyword>
<feature type="region of interest" description="Disordered" evidence="1">
    <location>
        <begin position="150"/>
        <end position="178"/>
    </location>
</feature>
<name>A0A6P8R6C6_GEOSA</name>
<evidence type="ECO:0000256" key="1">
    <source>
        <dbReference type="SAM" id="MobiDB-lite"/>
    </source>
</evidence>
<dbReference type="InterPro" id="IPR027871">
    <property type="entry name" value="DUF4603"/>
</dbReference>
<feature type="compositionally biased region" description="Basic residues" evidence="1">
    <location>
        <begin position="338"/>
        <end position="355"/>
    </location>
</feature>
<dbReference type="GeneID" id="117362806"/>
<evidence type="ECO:0000313" key="2">
    <source>
        <dbReference type="Proteomes" id="UP000515159"/>
    </source>
</evidence>
<dbReference type="PANTHER" id="PTHR17611">
    <property type="entry name" value="DNA SEGMENT, CHR 5, ERATO DOI 579, EXPRESSED"/>
    <property type="match status" value="1"/>
</dbReference>
<evidence type="ECO:0000313" key="4">
    <source>
        <dbReference type="RefSeq" id="XP_033805704.1"/>
    </source>
</evidence>
<feature type="compositionally biased region" description="Low complexity" evidence="1">
    <location>
        <begin position="235"/>
        <end position="252"/>
    </location>
</feature>
<feature type="compositionally biased region" description="Low complexity" evidence="1">
    <location>
        <begin position="317"/>
        <end position="329"/>
    </location>
</feature>
<dbReference type="Pfam" id="PF15376">
    <property type="entry name" value="DUF4603"/>
    <property type="match status" value="2"/>
</dbReference>
<feature type="compositionally biased region" description="Basic and acidic residues" evidence="1">
    <location>
        <begin position="392"/>
        <end position="402"/>
    </location>
</feature>
<feature type="region of interest" description="Disordered" evidence="1">
    <location>
        <begin position="1131"/>
        <end position="1168"/>
    </location>
</feature>
<evidence type="ECO:0000313" key="3">
    <source>
        <dbReference type="RefSeq" id="XP_033805695.1"/>
    </source>
</evidence>
<feature type="compositionally biased region" description="Basic and acidic residues" evidence="1">
    <location>
        <begin position="168"/>
        <end position="178"/>
    </location>
</feature>
<feature type="compositionally biased region" description="Basic and acidic residues" evidence="1">
    <location>
        <begin position="273"/>
        <end position="297"/>
    </location>
</feature>
<sequence length="1414" mass="157822">MRTICTVVVDGLPSEGSSSSYPGPDSVSEMSMLRALDPVQTWLGQELEKCGIDAMIYTRYVLSLLLHDSYDNDLQEQENDIFLGWEKGAYRKWGKSKKRCSDLTLEEMKKQAAVQCLRSASDESSGIEMLVEELCSKLKDLQSKEEDKINKKLDGNLSPEPASPAAKDQVEIKDKNREDHRYSEGIEEYNAKLQDCLVQVALRYYEAFPPLSEKPVCLQEIMTVWNKSKVCSYSSSSSSSTAPQTSTNTPSPKDCNSESEITKDKNSNASNTVHEKTEPRNKNEKKYTNGTVEDKSVSCKKQVRHKPDGKIRPRSWSSGSSEEGSSSGGNQCEQRPSKCIKGRHKTREIRNKGRGQNRLATKIGEKAERKNVGSSSSSGGSNKQLCKRGKRSLKELPRKDGNEGNLYLETRNEKEYREEPLWYTEPIAEYFIPLSRKSKLETKYRSKQEEWDITSDAIDDLSESVHGLCISNHNSHKTYLAAGTFIDGHFVEMPAVMNEVNDLIGTSNCSHPEDKYLDDVHPSELTHFYEVDIDQSMLDPGASNEMQGESRILNMIRQKSKENPDFEAECCIVLDEMDLRGESAIWTGSTSSFGAEGMYLQDLSNLAQFWECYSSSSSGDADGESFGGDSPIKFSPLSENSVLGTNMLAGNQELFTDVNEGSGISSCFSVFEVQCSNSILPFSFDTLNIGNENAESNGNASLLGKTQSRLLIWTKNSAFDENEYCSNLSTRTCSPWSYSEETRSDNETLNIQLDESTQFNAEDINYVVPRVSSNYLEDDILDFLQEDNCLQKNGTLEVPSLVFKQKSKLESVYGIPLEQERDTKDCKDTDMGNKSIQHEDSYSSGVIKDIWTNITETNSVAVLEAERIEDQLYPADVNYCCCLDAETNIETCQDPNKAVQRSEYHLWEGQKEKMEKRAVVTNELSKIDGGDYTTPSKPWDINQDKENAFILGGVYGELKTFSSDREWAVVPPSETKESLLQCATSDVVTIAGTDVFMTPGNSCAPGHRQLWRPFVSFEQNEQSKSGDNGLNKGFSFVFHEDLLGACSSFPAEEPGLEYSFSSFELNNPFSQVLHVECSFESEEIASFSPSFKPKSILCSDSDSEVFHPKICSGDRTQYRAIRISPRTHFRPISASELSPGGGSESEFDSEKDEVSAPSVSQGDVFEDPQADLKPLEEDAEKEGHYYGKLELESGKFLPRLKKSGMEKSAQTSLDSQEEATGILAEQQDQLLDIRMNASREKREIENSAVICNALEPCKEISKSCNCNADCYFTTYKDNPLSTRGIEFPALSVELQGVSASQQKKCWWEKALYFPLLPGSNCEACYTDANEKTDVEEYSGVKDIPNSGEHLLDMNRASTIHEARCAGQRNFGAKANGFRQKIYSSDSSSSDDTAPEGGSEWAEPCDEELFSRTHL</sequence>
<dbReference type="Proteomes" id="UP000515159">
    <property type="component" value="Chromosome 1"/>
</dbReference>
<dbReference type="RefSeq" id="XP_033805704.1">
    <property type="nucleotide sequence ID" value="XM_033949813.1"/>
</dbReference>
<feature type="region of interest" description="Disordered" evidence="1">
    <location>
        <begin position="1381"/>
        <end position="1414"/>
    </location>
</feature>
<proteinExistence type="predicted"/>
<protein>
    <submittedName>
        <fullName evidence="3 4">Uncharacterized protein KIAA0232 homolog isoform X1</fullName>
    </submittedName>
</protein>